<dbReference type="CDD" id="cd05466">
    <property type="entry name" value="PBP2_LTTR_substrate"/>
    <property type="match status" value="1"/>
</dbReference>
<evidence type="ECO:0000313" key="6">
    <source>
        <dbReference type="EMBL" id="REI41569.1"/>
    </source>
</evidence>
<evidence type="ECO:0000313" key="7">
    <source>
        <dbReference type="Proteomes" id="UP000263486"/>
    </source>
</evidence>
<dbReference type="InterPro" id="IPR000847">
    <property type="entry name" value="LysR_HTH_N"/>
</dbReference>
<dbReference type="Proteomes" id="UP000263486">
    <property type="component" value="Unassembled WGS sequence"/>
</dbReference>
<dbReference type="InterPro" id="IPR005119">
    <property type="entry name" value="LysR_subst-bd"/>
</dbReference>
<dbReference type="PANTHER" id="PTHR30419">
    <property type="entry name" value="HTH-TYPE TRANSCRIPTIONAL REGULATOR YBHD"/>
    <property type="match status" value="1"/>
</dbReference>
<organism evidence="6 7">
    <name type="scientific">Psychrilyobacter piezotolerans</name>
    <dbReference type="NCBI Taxonomy" id="2293438"/>
    <lineage>
        <taxon>Bacteria</taxon>
        <taxon>Fusobacteriati</taxon>
        <taxon>Fusobacteriota</taxon>
        <taxon>Fusobacteriia</taxon>
        <taxon>Fusobacteriales</taxon>
        <taxon>Fusobacteriaceae</taxon>
        <taxon>Psychrilyobacter</taxon>
    </lineage>
</organism>
<dbReference type="InterPro" id="IPR050950">
    <property type="entry name" value="HTH-type_LysR_regulators"/>
</dbReference>
<dbReference type="PRINTS" id="PR00039">
    <property type="entry name" value="HTHLYSR"/>
</dbReference>
<feature type="domain" description="HTH lysR-type" evidence="5">
    <location>
        <begin position="1"/>
        <end position="58"/>
    </location>
</feature>
<evidence type="ECO:0000256" key="1">
    <source>
        <dbReference type="ARBA" id="ARBA00009437"/>
    </source>
</evidence>
<protein>
    <submittedName>
        <fullName evidence="6">LysR family transcriptional regulator</fullName>
    </submittedName>
</protein>
<dbReference type="Gene3D" id="3.40.190.290">
    <property type="match status" value="1"/>
</dbReference>
<dbReference type="PANTHER" id="PTHR30419:SF28">
    <property type="entry name" value="HTH-TYPE TRANSCRIPTIONAL REGULATOR BSDA"/>
    <property type="match status" value="1"/>
</dbReference>
<gene>
    <name evidence="6" type="ORF">DYH56_06580</name>
</gene>
<reference evidence="6 7" key="1">
    <citation type="submission" date="2018-08" db="EMBL/GenBank/DDBJ databases">
        <title>Draft genome sequence of Psychrilyobacter sp. strain SD5 isolated from Black Sea water.</title>
        <authorList>
            <person name="Yadav S."/>
            <person name="Villanueva L."/>
            <person name="Damste J.S.S."/>
        </authorList>
    </citation>
    <scope>NUCLEOTIDE SEQUENCE [LARGE SCALE GENOMIC DNA]</scope>
    <source>
        <strain evidence="6 7">SD5</strain>
    </source>
</reference>
<comment type="similarity">
    <text evidence="1">Belongs to the LysR transcriptional regulatory family.</text>
</comment>
<accession>A0ABX9KI77</accession>
<name>A0ABX9KI77_9FUSO</name>
<comment type="caution">
    <text evidence="6">The sequence shown here is derived from an EMBL/GenBank/DDBJ whole genome shotgun (WGS) entry which is preliminary data.</text>
</comment>
<keyword evidence="3" id="KW-0238">DNA-binding</keyword>
<dbReference type="InterPro" id="IPR036388">
    <property type="entry name" value="WH-like_DNA-bd_sf"/>
</dbReference>
<dbReference type="InterPro" id="IPR036390">
    <property type="entry name" value="WH_DNA-bd_sf"/>
</dbReference>
<proteinExistence type="inferred from homology"/>
<dbReference type="SUPFAM" id="SSF53850">
    <property type="entry name" value="Periplasmic binding protein-like II"/>
    <property type="match status" value="1"/>
</dbReference>
<keyword evidence="2" id="KW-0805">Transcription regulation</keyword>
<dbReference type="EMBL" id="QUAJ01000009">
    <property type="protein sequence ID" value="REI41569.1"/>
    <property type="molecule type" value="Genomic_DNA"/>
</dbReference>
<keyword evidence="7" id="KW-1185">Reference proteome</keyword>
<evidence type="ECO:0000256" key="4">
    <source>
        <dbReference type="ARBA" id="ARBA00023163"/>
    </source>
</evidence>
<dbReference type="Gene3D" id="1.10.10.10">
    <property type="entry name" value="Winged helix-like DNA-binding domain superfamily/Winged helix DNA-binding domain"/>
    <property type="match status" value="1"/>
</dbReference>
<keyword evidence="4" id="KW-0804">Transcription</keyword>
<dbReference type="PROSITE" id="PS50931">
    <property type="entry name" value="HTH_LYSR"/>
    <property type="match status" value="1"/>
</dbReference>
<dbReference type="Pfam" id="PF03466">
    <property type="entry name" value="LysR_substrate"/>
    <property type="match status" value="1"/>
</dbReference>
<dbReference type="SUPFAM" id="SSF46785">
    <property type="entry name" value="Winged helix' DNA-binding domain"/>
    <property type="match status" value="1"/>
</dbReference>
<dbReference type="RefSeq" id="WP_114642074.1">
    <property type="nucleotide sequence ID" value="NZ_JAACIO010000009.1"/>
</dbReference>
<dbReference type="Pfam" id="PF00126">
    <property type="entry name" value="HTH_1"/>
    <property type="match status" value="1"/>
</dbReference>
<evidence type="ECO:0000256" key="3">
    <source>
        <dbReference type="ARBA" id="ARBA00023125"/>
    </source>
</evidence>
<evidence type="ECO:0000256" key="2">
    <source>
        <dbReference type="ARBA" id="ARBA00023015"/>
    </source>
</evidence>
<sequence length="288" mass="32768">MDIRQLKYFLAIAETRNITKAAKKLYISQPPLSQQLKLLEEELGVTLLERSTRKMKLTEAGKLLQHRAKQIIELMETSVKEIKNLNLGGKGILSIGFVSSSGAILLPEQIHNFYKEYPEINFQMKEGNTYKILDLLNNGMIEIGIVRTPFNTENFNLIYLPKEPMVAVVREDLFFPDSPKSISLKDLKDKPLILDKRFENLITSSCHQVGFQPTIICEGEDNKSILLWTYTGMGIGIVPKSAAKLMPNKNLKSIIIEESELETQTVIVWVKNRPLSQVAETFLLNFKE</sequence>
<evidence type="ECO:0000259" key="5">
    <source>
        <dbReference type="PROSITE" id="PS50931"/>
    </source>
</evidence>